<protein>
    <recommendedName>
        <fullName evidence="4">Carboxypeptidase-like regulatory domain-containing protein</fullName>
    </recommendedName>
</protein>
<reference evidence="2" key="1">
    <citation type="submission" date="2020-01" db="EMBL/GenBank/DDBJ databases">
        <title>Muricauda ochracea sp. nov., isolated from a tidal flat of Garorim bay in Korea.</title>
        <authorList>
            <person name="Kim D."/>
            <person name="Yoo Y."/>
            <person name="Kim J.-J."/>
        </authorList>
    </citation>
    <scope>NUCLEOTIDE SEQUENCE</scope>
    <source>
        <strain evidence="2">JGD-17</strain>
    </source>
</reference>
<gene>
    <name evidence="2" type="ORF">GTQ34_16275</name>
</gene>
<accession>A0A964TEJ8</accession>
<dbReference type="RefSeq" id="WP_166524880.1">
    <property type="nucleotide sequence ID" value="NZ_JAAABI010000013.1"/>
</dbReference>
<proteinExistence type="predicted"/>
<keyword evidence="1" id="KW-0732">Signal</keyword>
<dbReference type="Pfam" id="PF13715">
    <property type="entry name" value="CarbopepD_reg_2"/>
    <property type="match status" value="1"/>
</dbReference>
<feature type="chain" id="PRO_5036867492" description="Carboxypeptidase-like regulatory domain-containing protein" evidence="1">
    <location>
        <begin position="20"/>
        <end position="299"/>
    </location>
</feature>
<organism evidence="2 3">
    <name type="scientific">Flagellimonas ochracea</name>
    <dbReference type="NCBI Taxonomy" id="2696472"/>
    <lineage>
        <taxon>Bacteria</taxon>
        <taxon>Pseudomonadati</taxon>
        <taxon>Bacteroidota</taxon>
        <taxon>Flavobacteriia</taxon>
        <taxon>Flavobacteriales</taxon>
        <taxon>Flavobacteriaceae</taxon>
        <taxon>Flagellimonas</taxon>
    </lineage>
</organism>
<dbReference type="Proteomes" id="UP000667650">
    <property type="component" value="Unassembled WGS sequence"/>
</dbReference>
<evidence type="ECO:0000313" key="3">
    <source>
        <dbReference type="Proteomes" id="UP000667650"/>
    </source>
</evidence>
<keyword evidence="3" id="KW-1185">Reference proteome</keyword>
<name>A0A964TEJ8_9FLAO</name>
<evidence type="ECO:0000313" key="2">
    <source>
        <dbReference type="EMBL" id="NAY93469.1"/>
    </source>
</evidence>
<sequence>MIKTLLLILSLTMSSTLSWGQIRIKGTVTDQKNTPIPGVMVKVKGTVNSTTTDFDGLYKLTVNDTTAVLSFSYIGFVDQELPTNGLTTLDIVMKEFVIYEAWDQKIGIYLLSGLINNPVGGQFDFSLPVFGGSVGLKTSIGYQANFKENQFLKVNTGLHHVRINDKGYGADFDFYYSRALLGNGFDLKAYAVETTWPIYNFNLKIGYSHIDLKRNEFTDHISNSGIELGAQTWISNPLNLLVSGRVGFYKNLIDFQTEVRKSFGQKINAFVKYRNVSAFSELSVGIGLELTYYFKYQRN</sequence>
<dbReference type="AlphaFoldDB" id="A0A964TEJ8"/>
<dbReference type="EMBL" id="JAAABI010000013">
    <property type="protein sequence ID" value="NAY93469.1"/>
    <property type="molecule type" value="Genomic_DNA"/>
</dbReference>
<dbReference type="InterPro" id="IPR008969">
    <property type="entry name" value="CarboxyPept-like_regulatory"/>
</dbReference>
<dbReference type="Gene3D" id="2.60.40.1120">
    <property type="entry name" value="Carboxypeptidase-like, regulatory domain"/>
    <property type="match status" value="1"/>
</dbReference>
<evidence type="ECO:0000256" key="1">
    <source>
        <dbReference type="SAM" id="SignalP"/>
    </source>
</evidence>
<evidence type="ECO:0008006" key="4">
    <source>
        <dbReference type="Google" id="ProtNLM"/>
    </source>
</evidence>
<comment type="caution">
    <text evidence="2">The sequence shown here is derived from an EMBL/GenBank/DDBJ whole genome shotgun (WGS) entry which is preliminary data.</text>
</comment>
<feature type="signal peptide" evidence="1">
    <location>
        <begin position="1"/>
        <end position="19"/>
    </location>
</feature>
<dbReference type="SUPFAM" id="SSF49464">
    <property type="entry name" value="Carboxypeptidase regulatory domain-like"/>
    <property type="match status" value="1"/>
</dbReference>